<proteinExistence type="predicted"/>
<feature type="domain" description="Calcineurin-like phosphoesterase" evidence="1">
    <location>
        <begin position="17"/>
        <end position="167"/>
    </location>
</feature>
<dbReference type="OrthoDB" id="9783591at2"/>
<dbReference type="Pfam" id="PF00149">
    <property type="entry name" value="Metallophos"/>
    <property type="match status" value="1"/>
</dbReference>
<dbReference type="EMBL" id="CP014672">
    <property type="protein sequence ID" value="ANW97824.1"/>
    <property type="molecule type" value="Genomic_DNA"/>
</dbReference>
<dbReference type="GO" id="GO:0016787">
    <property type="term" value="F:hydrolase activity"/>
    <property type="evidence" value="ECO:0007669"/>
    <property type="project" value="InterPro"/>
</dbReference>
<accession>A0A1B1YAN3</accession>
<dbReference type="PANTHER" id="PTHR12905:SF0">
    <property type="entry name" value="CALCINEURIN-LIKE PHOSPHOESTERASE DOMAIN-CONTAINING PROTEIN"/>
    <property type="match status" value="1"/>
</dbReference>
<name>A0A1B1YAN3_THEST</name>
<dbReference type="Proteomes" id="UP000092971">
    <property type="component" value="Chromosome"/>
</dbReference>
<dbReference type="Gene3D" id="3.60.21.10">
    <property type="match status" value="1"/>
</dbReference>
<protein>
    <submittedName>
        <fullName evidence="2">Metallophosphoesterase</fullName>
    </submittedName>
</protein>
<organism evidence="2 3">
    <name type="scientific">Thermoclostridium stercorarium subsp. thermolacticum DSM 2910</name>
    <dbReference type="NCBI Taxonomy" id="1121336"/>
    <lineage>
        <taxon>Bacteria</taxon>
        <taxon>Bacillati</taxon>
        <taxon>Bacillota</taxon>
        <taxon>Clostridia</taxon>
        <taxon>Eubacteriales</taxon>
        <taxon>Oscillospiraceae</taxon>
        <taxon>Thermoclostridium</taxon>
    </lineage>
</organism>
<dbReference type="InterPro" id="IPR029052">
    <property type="entry name" value="Metallo-depent_PP-like"/>
</dbReference>
<sequence>MKILLVADKENDFIWDHFDAERFKGIELIISCGDLQPSYLSFLVTMINVPLFYVHGNHDTIYTHHPPEGCDSIEDRIVTFKGYRFLGLGGTMKYSGRPHQYTEREMEKRIRKLKRQIRKHNGFDILVTHAPAFGIGDGKDLCHTGFKSFLTLMDEYSPKYMFHGHMHLNYGRIERIQQYKNTTIINCYDHYIIDI</sequence>
<dbReference type="InterPro" id="IPR051693">
    <property type="entry name" value="UPF0046_metallophosphoest"/>
</dbReference>
<evidence type="ECO:0000313" key="3">
    <source>
        <dbReference type="Proteomes" id="UP000092971"/>
    </source>
</evidence>
<dbReference type="InterPro" id="IPR004843">
    <property type="entry name" value="Calcineurin-like_PHP"/>
</dbReference>
<dbReference type="RefSeq" id="WP_015358023.1">
    <property type="nucleotide sequence ID" value="NZ_CP014672.1"/>
</dbReference>
<dbReference type="SUPFAM" id="SSF56300">
    <property type="entry name" value="Metallo-dependent phosphatases"/>
    <property type="match status" value="1"/>
</dbReference>
<gene>
    <name evidence="2" type="ORF">CSTERTH_01620</name>
</gene>
<reference evidence="2 3" key="1">
    <citation type="submission" date="2016-02" db="EMBL/GenBank/DDBJ databases">
        <title>Comparison of Clostridium stercorarium subspecies using comparative genomics and transcriptomics.</title>
        <authorList>
            <person name="Schellenberg J."/>
            <person name="Thallinger G."/>
            <person name="Levin D.B."/>
            <person name="Zhang X."/>
            <person name="Alvare G."/>
            <person name="Fristensky B."/>
            <person name="Sparling R."/>
        </authorList>
    </citation>
    <scope>NUCLEOTIDE SEQUENCE [LARGE SCALE GENOMIC DNA]</scope>
    <source>
        <strain evidence="2 3">DSM 2910</strain>
    </source>
</reference>
<evidence type="ECO:0000259" key="1">
    <source>
        <dbReference type="Pfam" id="PF00149"/>
    </source>
</evidence>
<evidence type="ECO:0000313" key="2">
    <source>
        <dbReference type="EMBL" id="ANW97824.1"/>
    </source>
</evidence>
<dbReference type="PANTHER" id="PTHR12905">
    <property type="entry name" value="METALLOPHOSPHOESTERASE"/>
    <property type="match status" value="1"/>
</dbReference>
<dbReference type="AlphaFoldDB" id="A0A1B1YAN3"/>